<dbReference type="PANTHER" id="PTHR32060">
    <property type="entry name" value="TAIL-SPECIFIC PROTEASE"/>
    <property type="match status" value="1"/>
</dbReference>
<dbReference type="Proteomes" id="UP000321291">
    <property type="component" value="Chromosome"/>
</dbReference>
<dbReference type="SUPFAM" id="SSF52096">
    <property type="entry name" value="ClpP/crotonase"/>
    <property type="match status" value="1"/>
</dbReference>
<dbReference type="GO" id="GO:0006508">
    <property type="term" value="P:proteolysis"/>
    <property type="evidence" value="ECO:0007669"/>
    <property type="project" value="InterPro"/>
</dbReference>
<dbReference type="GO" id="GO:0004175">
    <property type="term" value="F:endopeptidase activity"/>
    <property type="evidence" value="ECO:0007669"/>
    <property type="project" value="TreeGrafter"/>
</dbReference>
<dbReference type="PROSITE" id="PS51257">
    <property type="entry name" value="PROKAR_LIPOPROTEIN"/>
    <property type="match status" value="1"/>
</dbReference>
<name>A0A5B8VHV0_9BACT</name>
<gene>
    <name evidence="3" type="ORF">FSB73_02670</name>
</gene>
<dbReference type="Pfam" id="PF03572">
    <property type="entry name" value="Peptidase_S41"/>
    <property type="match status" value="1"/>
</dbReference>
<organism evidence="3 4">
    <name type="scientific">Arachidicoccus ginsenosidivorans</name>
    <dbReference type="NCBI Taxonomy" id="496057"/>
    <lineage>
        <taxon>Bacteria</taxon>
        <taxon>Pseudomonadati</taxon>
        <taxon>Bacteroidota</taxon>
        <taxon>Chitinophagia</taxon>
        <taxon>Chitinophagales</taxon>
        <taxon>Chitinophagaceae</taxon>
        <taxon>Arachidicoccus</taxon>
    </lineage>
</organism>
<keyword evidence="4" id="KW-1185">Reference proteome</keyword>
<dbReference type="InterPro" id="IPR036034">
    <property type="entry name" value="PDZ_sf"/>
</dbReference>
<keyword evidence="1" id="KW-0732">Signal</keyword>
<proteinExistence type="predicted"/>
<dbReference type="KEGG" id="agi:FSB73_02670"/>
<evidence type="ECO:0000256" key="1">
    <source>
        <dbReference type="SAM" id="SignalP"/>
    </source>
</evidence>
<dbReference type="GO" id="GO:0008236">
    <property type="term" value="F:serine-type peptidase activity"/>
    <property type="evidence" value="ECO:0007669"/>
    <property type="project" value="InterPro"/>
</dbReference>
<evidence type="ECO:0000313" key="4">
    <source>
        <dbReference type="Proteomes" id="UP000321291"/>
    </source>
</evidence>
<dbReference type="PANTHER" id="PTHR32060:SF30">
    <property type="entry name" value="CARBOXY-TERMINAL PROCESSING PROTEASE CTPA"/>
    <property type="match status" value="1"/>
</dbReference>
<accession>A0A5B8VHV0</accession>
<dbReference type="Gene3D" id="3.90.226.10">
    <property type="entry name" value="2-enoyl-CoA Hydratase, Chain A, domain 1"/>
    <property type="match status" value="1"/>
</dbReference>
<dbReference type="RefSeq" id="WP_146780014.1">
    <property type="nucleotide sequence ID" value="NZ_CP042434.1"/>
</dbReference>
<feature type="domain" description="Tail specific protease" evidence="2">
    <location>
        <begin position="292"/>
        <end position="452"/>
    </location>
</feature>
<evidence type="ECO:0000259" key="2">
    <source>
        <dbReference type="Pfam" id="PF03572"/>
    </source>
</evidence>
<evidence type="ECO:0000313" key="3">
    <source>
        <dbReference type="EMBL" id="QEC70753.1"/>
    </source>
</evidence>
<sequence>MINKRVSIFCLLLAVVTAFSFSCKKVVDSPSNGGDGAGTETDPYYGDYTFTHSLYDSLYMYAKAFYLWNNDLPTFGKFNPKQYQSADSLAGLKKELYAFTQIPINAETSEPYEYTTYAGESKYSYMLLTADNTGGGNSSFFVQPNTKSFTLDGYGNDLGIHFGFTPPYAVDTDGNYILDSDGDRTFNNDTIVTVLKYVDNGSPAQKAGFKRGDIIYKMNGEAKSFNDFTSNDALNKYYNDILDGTSLDIVTIDSLYPKSGKWKTTEKTLTKTKYEFDPVILDSVIALPNGKKVGYLILEGFTELSNAKKPLDAALAKFANVTDLVVDLRYNGGGAVETSQYLANAFVASGNDGKTLFSMNYNDSLRDASTYSSFLKSVLKSQKLYNDDGSPSGNTTFDIDYSVKGNTELVAKTGAIATTSKRIYFIVGGGTASASELLINALKPYNSVFLVGAWYAESPETDNNGNTEIRTYGKPVGFFDLRVGDYTVYMSMFQSLNAAGEGDYYDGMLTDALGYDDVLADFGKSEDPLESLNRILQSLDDTYKVPGASSRVSLKSSFKASKVRGNSRLRSSLKSFEDQQNRRNFKPMVRTHAKLK</sequence>
<dbReference type="InterPro" id="IPR029045">
    <property type="entry name" value="ClpP/crotonase-like_dom_sf"/>
</dbReference>
<dbReference type="AlphaFoldDB" id="A0A5B8VHV0"/>
<dbReference type="GO" id="GO:0030288">
    <property type="term" value="C:outer membrane-bounded periplasmic space"/>
    <property type="evidence" value="ECO:0007669"/>
    <property type="project" value="TreeGrafter"/>
</dbReference>
<feature type="signal peptide" evidence="1">
    <location>
        <begin position="1"/>
        <end position="20"/>
    </location>
</feature>
<reference evidence="3 4" key="1">
    <citation type="journal article" date="2017" name="Int. J. Syst. Evol. Microbiol.">
        <title>Arachidicoccus ginsenosidivorans sp. nov., with ginsenoside-converting activity isolated from ginseng cultivating soil.</title>
        <authorList>
            <person name="Siddiqi M.Z."/>
            <person name="Aslam Z."/>
            <person name="Im W.T."/>
        </authorList>
    </citation>
    <scope>NUCLEOTIDE SEQUENCE [LARGE SCALE GENOMIC DNA]</scope>
    <source>
        <strain evidence="3 4">Gsoil 809</strain>
    </source>
</reference>
<dbReference type="InterPro" id="IPR005151">
    <property type="entry name" value="Tail-specific_protease"/>
</dbReference>
<dbReference type="SUPFAM" id="SSF50156">
    <property type="entry name" value="PDZ domain-like"/>
    <property type="match status" value="1"/>
</dbReference>
<protein>
    <recommendedName>
        <fullName evidence="2">Tail specific protease domain-containing protein</fullName>
    </recommendedName>
</protein>
<dbReference type="OrthoDB" id="7168509at2"/>
<dbReference type="EMBL" id="CP042434">
    <property type="protein sequence ID" value="QEC70753.1"/>
    <property type="molecule type" value="Genomic_DNA"/>
</dbReference>
<dbReference type="GO" id="GO:0007165">
    <property type="term" value="P:signal transduction"/>
    <property type="evidence" value="ECO:0007669"/>
    <property type="project" value="TreeGrafter"/>
</dbReference>
<dbReference type="Gene3D" id="3.30.750.170">
    <property type="match status" value="1"/>
</dbReference>
<feature type="chain" id="PRO_5022886879" description="Tail specific protease domain-containing protein" evidence="1">
    <location>
        <begin position="21"/>
        <end position="596"/>
    </location>
</feature>
<dbReference type="Gene3D" id="2.30.42.10">
    <property type="match status" value="1"/>
</dbReference>